<dbReference type="EMBL" id="BSUO01000001">
    <property type="protein sequence ID" value="GMA38656.1"/>
    <property type="molecule type" value="Genomic_DNA"/>
</dbReference>
<name>A0ABQ6INH3_9MICO</name>
<gene>
    <name evidence="1" type="ORF">GCM10025883_07010</name>
</gene>
<dbReference type="RefSeq" id="WP_284302711.1">
    <property type="nucleotide sequence ID" value="NZ_BSUO01000001.1"/>
</dbReference>
<reference evidence="2" key="1">
    <citation type="journal article" date="2019" name="Int. J. Syst. Evol. Microbiol.">
        <title>The Global Catalogue of Microorganisms (GCM) 10K type strain sequencing project: providing services to taxonomists for standard genome sequencing and annotation.</title>
        <authorList>
            <consortium name="The Broad Institute Genomics Platform"/>
            <consortium name="The Broad Institute Genome Sequencing Center for Infectious Disease"/>
            <person name="Wu L."/>
            <person name="Ma J."/>
        </authorList>
    </citation>
    <scope>NUCLEOTIDE SEQUENCE [LARGE SCALE GENOMIC DNA]</scope>
    <source>
        <strain evidence="2">NBRC 113072</strain>
    </source>
</reference>
<dbReference type="Gene3D" id="3.40.50.2000">
    <property type="entry name" value="Glycogen Phosphorylase B"/>
    <property type="match status" value="2"/>
</dbReference>
<protein>
    <submittedName>
        <fullName evidence="1">Uncharacterized protein</fullName>
    </submittedName>
</protein>
<proteinExistence type="predicted"/>
<evidence type="ECO:0000313" key="1">
    <source>
        <dbReference type="EMBL" id="GMA38656.1"/>
    </source>
</evidence>
<dbReference type="SUPFAM" id="SSF53756">
    <property type="entry name" value="UDP-Glycosyltransferase/glycogen phosphorylase"/>
    <property type="match status" value="1"/>
</dbReference>
<dbReference type="Proteomes" id="UP001157126">
    <property type="component" value="Unassembled WGS sequence"/>
</dbReference>
<organism evidence="1 2">
    <name type="scientific">Mobilicoccus caccae</name>
    <dbReference type="NCBI Taxonomy" id="1859295"/>
    <lineage>
        <taxon>Bacteria</taxon>
        <taxon>Bacillati</taxon>
        <taxon>Actinomycetota</taxon>
        <taxon>Actinomycetes</taxon>
        <taxon>Micrococcales</taxon>
        <taxon>Dermatophilaceae</taxon>
        <taxon>Mobilicoccus</taxon>
    </lineage>
</organism>
<accession>A0ABQ6INH3</accession>
<evidence type="ECO:0000313" key="2">
    <source>
        <dbReference type="Proteomes" id="UP001157126"/>
    </source>
</evidence>
<comment type="caution">
    <text evidence="1">The sequence shown here is derived from an EMBL/GenBank/DDBJ whole genome shotgun (WGS) entry which is preliminary data.</text>
</comment>
<keyword evidence="2" id="KW-1185">Reference proteome</keyword>
<sequence length="358" mass="39977">MGPRQWRKRRTRLDQKDFPETGYGPWRARIEEAALEIHARRPVDLTVATANPNVDFCAAAVLNAEHGVPFVMDYRDAWMLDVFDGGLLHEEGGRADRIERSLLAGASEVWFVNNPIREWHVKRHPEVAPRMHVVANGYDPDFAPTARTDASTGPLTFGYIGTASSKVPMKEFAEGWRRARSRGGDMTDARAQLWGYLGFYSTPAPALLKLVEEHDDDGLSYEGPVPKARVREVYDTFDVCLLILGAGLYVTSGKVFEYAASALPIVSVHDPRNAATDVLREYPLWFAVDDLDPDTIADALIRAAHAARTADEATRRACADFARRYARDLQMGPRVRALREMVASNGSQPETHTKEAQR</sequence>